<dbReference type="GeneID" id="42537131"/>
<dbReference type="GO" id="GO:0050178">
    <property type="term" value="F:phenylpyruvate tautomerase activity"/>
    <property type="evidence" value="ECO:0007669"/>
    <property type="project" value="UniProtKB-EC"/>
</dbReference>
<evidence type="ECO:0000313" key="13">
    <source>
        <dbReference type="Proteomes" id="UP000183190"/>
    </source>
</evidence>
<dbReference type="SUPFAM" id="SSF55331">
    <property type="entry name" value="Tautomerase/MIF"/>
    <property type="match status" value="1"/>
</dbReference>
<dbReference type="PANTHER" id="PTHR11954">
    <property type="entry name" value="D-DOPACHROME DECARBOXYLASE"/>
    <property type="match status" value="1"/>
</dbReference>
<reference evidence="12 13" key="1">
    <citation type="submission" date="2016-10" db="EMBL/GenBank/DDBJ databases">
        <authorList>
            <person name="de Groot N.N."/>
        </authorList>
    </citation>
    <scope>NUCLEOTIDE SEQUENCE [LARGE SCALE GENOMIC DNA]</scope>
    <source>
        <strain evidence="12 13">YAD2003</strain>
    </source>
</reference>
<organism evidence="12 13">
    <name type="scientific">Ruminococcus flavefaciens</name>
    <dbReference type="NCBI Taxonomy" id="1265"/>
    <lineage>
        <taxon>Bacteria</taxon>
        <taxon>Bacillati</taxon>
        <taxon>Bacillota</taxon>
        <taxon>Clostridia</taxon>
        <taxon>Eubacteriales</taxon>
        <taxon>Oscillospiraceae</taxon>
        <taxon>Ruminococcus</taxon>
    </lineage>
</organism>
<dbReference type="GO" id="GO:0005615">
    <property type="term" value="C:extracellular space"/>
    <property type="evidence" value="ECO:0007669"/>
    <property type="project" value="UniProtKB-KW"/>
</dbReference>
<dbReference type="GO" id="GO:0005125">
    <property type="term" value="F:cytokine activity"/>
    <property type="evidence" value="ECO:0007669"/>
    <property type="project" value="UniProtKB-KW"/>
</dbReference>
<evidence type="ECO:0000256" key="4">
    <source>
        <dbReference type="ARBA" id="ARBA00023235"/>
    </source>
</evidence>
<proteinExistence type="predicted"/>
<dbReference type="PANTHER" id="PTHR11954:SF6">
    <property type="entry name" value="MACROPHAGE MIGRATION INHIBITORY FACTOR"/>
    <property type="match status" value="1"/>
</dbReference>
<evidence type="ECO:0000256" key="2">
    <source>
        <dbReference type="ARBA" id="ARBA00022514"/>
    </source>
</evidence>
<dbReference type="InterPro" id="IPR014347">
    <property type="entry name" value="Tautomerase/MIF_sf"/>
</dbReference>
<dbReference type="Gene3D" id="3.30.429.10">
    <property type="entry name" value="Macrophage Migration Inhibitory Factor"/>
    <property type="match status" value="1"/>
</dbReference>
<evidence type="ECO:0000256" key="1">
    <source>
        <dbReference type="ARBA" id="ARBA00004613"/>
    </source>
</evidence>
<evidence type="ECO:0000313" key="12">
    <source>
        <dbReference type="EMBL" id="SEH70067.1"/>
    </source>
</evidence>
<dbReference type="InterPro" id="IPR001398">
    <property type="entry name" value="Macrophage_inhib_fac"/>
</dbReference>
<evidence type="ECO:0000256" key="7">
    <source>
        <dbReference type="ARBA" id="ARBA00038932"/>
    </source>
</evidence>
<comment type="subcellular location">
    <subcellularLocation>
        <location evidence="1">Secreted</location>
    </subcellularLocation>
</comment>
<evidence type="ECO:0000256" key="9">
    <source>
        <dbReference type="ARBA" id="ARBA00041631"/>
    </source>
</evidence>
<dbReference type="GO" id="GO:0004167">
    <property type="term" value="F:dopachrome isomerase activity"/>
    <property type="evidence" value="ECO:0007669"/>
    <property type="project" value="UniProtKB-EC"/>
</dbReference>
<evidence type="ECO:0000256" key="3">
    <source>
        <dbReference type="ARBA" id="ARBA00022525"/>
    </source>
</evidence>
<dbReference type="AlphaFoldDB" id="A0A1H6KF05"/>
<dbReference type="Proteomes" id="UP000183190">
    <property type="component" value="Unassembled WGS sequence"/>
</dbReference>
<keyword evidence="2" id="KW-0202">Cytokine</keyword>
<dbReference type="OrthoDB" id="5769863at2"/>
<dbReference type="Pfam" id="PF01187">
    <property type="entry name" value="MIF"/>
    <property type="match status" value="1"/>
</dbReference>
<protein>
    <recommendedName>
        <fullName evidence="11">L-dopachrome isomerase</fullName>
        <ecNumber evidence="8">5.3.2.1</ecNumber>
        <ecNumber evidence="7">5.3.3.12</ecNumber>
    </recommendedName>
    <alternativeName>
        <fullName evidence="9">L-dopachrome tautomerase</fullName>
    </alternativeName>
    <alternativeName>
        <fullName evidence="10">Phenylpyruvate tautomerase</fullName>
    </alternativeName>
</protein>
<comment type="catalytic activity">
    <reaction evidence="6">
        <text>L-dopachrome = 5,6-dihydroxyindole-2-carboxylate</text>
        <dbReference type="Rhea" id="RHEA:13041"/>
        <dbReference type="ChEBI" id="CHEBI:16875"/>
        <dbReference type="ChEBI" id="CHEBI:57509"/>
        <dbReference type="EC" id="5.3.3.12"/>
    </reaction>
</comment>
<comment type="catalytic activity">
    <reaction evidence="5">
        <text>3-phenylpyruvate = enol-phenylpyruvate</text>
        <dbReference type="Rhea" id="RHEA:17097"/>
        <dbReference type="ChEBI" id="CHEBI:16815"/>
        <dbReference type="ChEBI" id="CHEBI:18005"/>
        <dbReference type="EC" id="5.3.2.1"/>
    </reaction>
</comment>
<dbReference type="EC" id="5.3.2.1" evidence="8"/>
<evidence type="ECO:0000256" key="8">
    <source>
        <dbReference type="ARBA" id="ARBA00039086"/>
    </source>
</evidence>
<dbReference type="RefSeq" id="WP_028516769.1">
    <property type="nucleotide sequence ID" value="NZ_FNWV01000007.1"/>
</dbReference>
<dbReference type="EMBL" id="FNWV01000007">
    <property type="protein sequence ID" value="SEH70067.1"/>
    <property type="molecule type" value="Genomic_DNA"/>
</dbReference>
<keyword evidence="4" id="KW-0413">Isomerase</keyword>
<gene>
    <name evidence="12" type="ORF">SAMN02910265_02222</name>
</gene>
<evidence type="ECO:0000256" key="5">
    <source>
        <dbReference type="ARBA" id="ARBA00036735"/>
    </source>
</evidence>
<evidence type="ECO:0000256" key="6">
    <source>
        <dbReference type="ARBA" id="ARBA00036823"/>
    </source>
</evidence>
<sequence>MPFINVKTNVSVSEEQKISIKSAMGRAITAIPGKSEGWLMVGIEPEYDLWFKGEDAPAAMVEVSIFGSASSNALVTLTSHITGILTDNIGIPSDRVYVKYTSTNDWGWNGSNF</sequence>
<name>A0A1H6KF05_RUMFL</name>
<evidence type="ECO:0000256" key="11">
    <source>
        <dbReference type="ARBA" id="ARBA00042730"/>
    </source>
</evidence>
<keyword evidence="3" id="KW-0964">Secreted</keyword>
<accession>A0A1H6KF05</accession>
<evidence type="ECO:0000256" key="10">
    <source>
        <dbReference type="ARBA" id="ARBA00041912"/>
    </source>
</evidence>
<dbReference type="EC" id="5.3.3.12" evidence="7"/>